<sequence length="59" mass="7016">MLRLIFKLSALNIDTLIKIMLLKIQTQFNAVRVIKSPPSQKIVPFVKNAYIYFDDFYFF</sequence>
<reference evidence="2" key="1">
    <citation type="submission" date="2018-09" db="EMBL/GenBank/DDBJ databases">
        <title>The complete genome of Acinetobacter sp. strain WCHAc010005.</title>
        <authorList>
            <person name="Hu Y."/>
            <person name="Long H."/>
            <person name="Feng Y."/>
            <person name="Zong Z."/>
        </authorList>
    </citation>
    <scope>NUCLEOTIDE SEQUENCE [LARGE SCALE GENOMIC DNA]</scope>
    <source>
        <strain evidence="2">WCHAc010005</strain>
    </source>
</reference>
<evidence type="ECO:0000313" key="1">
    <source>
        <dbReference type="EMBL" id="AXY57478.1"/>
    </source>
</evidence>
<dbReference type="EMBL" id="CP032134">
    <property type="protein sequence ID" value="AXY57478.1"/>
    <property type="molecule type" value="Genomic_DNA"/>
</dbReference>
<evidence type="ECO:0000313" key="2">
    <source>
        <dbReference type="Proteomes" id="UP000263753"/>
    </source>
</evidence>
<gene>
    <name evidence="1" type="ORF">CDG60_13425</name>
</gene>
<name>A0A3B7LYJ8_9GAMM</name>
<dbReference type="Proteomes" id="UP000263753">
    <property type="component" value="Chromosome"/>
</dbReference>
<dbReference type="AlphaFoldDB" id="A0A3B7LYJ8"/>
<accession>A0A3B7LYJ8</accession>
<organism evidence="1 2">
    <name type="scientific">Acinetobacter chinensis</name>
    <dbReference type="NCBI Taxonomy" id="2004650"/>
    <lineage>
        <taxon>Bacteria</taxon>
        <taxon>Pseudomonadati</taxon>
        <taxon>Pseudomonadota</taxon>
        <taxon>Gammaproteobacteria</taxon>
        <taxon>Moraxellales</taxon>
        <taxon>Moraxellaceae</taxon>
        <taxon>Acinetobacter</taxon>
    </lineage>
</organism>
<dbReference type="KEGG" id="achi:CDG60_13425"/>
<proteinExistence type="predicted"/>
<protein>
    <submittedName>
        <fullName evidence="1">Uncharacterized protein</fullName>
    </submittedName>
</protein>